<dbReference type="Proteomes" id="UP000177885">
    <property type="component" value="Unassembled WGS sequence"/>
</dbReference>
<accession>A0A1F7TKQ7</accession>
<dbReference type="InterPro" id="IPR007160">
    <property type="entry name" value="DUF362"/>
</dbReference>
<evidence type="ECO:0000313" key="3">
    <source>
        <dbReference type="Proteomes" id="UP000177885"/>
    </source>
</evidence>
<proteinExistence type="predicted"/>
<gene>
    <name evidence="2" type="ORF">A2856_02635</name>
</gene>
<dbReference type="Pfam" id="PF04015">
    <property type="entry name" value="DUF362"/>
    <property type="match status" value="1"/>
</dbReference>
<evidence type="ECO:0000313" key="2">
    <source>
        <dbReference type="EMBL" id="OGL66561.1"/>
    </source>
</evidence>
<feature type="domain" description="DUF362" evidence="1">
    <location>
        <begin position="37"/>
        <end position="247"/>
    </location>
</feature>
<evidence type="ECO:0000259" key="1">
    <source>
        <dbReference type="Pfam" id="PF04015"/>
    </source>
</evidence>
<reference evidence="2 3" key="1">
    <citation type="journal article" date="2016" name="Nat. Commun.">
        <title>Thousands of microbial genomes shed light on interconnected biogeochemical processes in an aquifer system.</title>
        <authorList>
            <person name="Anantharaman K."/>
            <person name="Brown C.T."/>
            <person name="Hug L.A."/>
            <person name="Sharon I."/>
            <person name="Castelle C.J."/>
            <person name="Probst A.J."/>
            <person name="Thomas B.C."/>
            <person name="Singh A."/>
            <person name="Wilkins M.J."/>
            <person name="Karaoz U."/>
            <person name="Brodie E.L."/>
            <person name="Williams K.H."/>
            <person name="Hubbard S.S."/>
            <person name="Banfield J.F."/>
        </authorList>
    </citation>
    <scope>NUCLEOTIDE SEQUENCE [LARGE SCALE GENOMIC DNA]</scope>
</reference>
<organism evidence="2 3">
    <name type="scientific">Candidatus Uhrbacteria bacterium RIFCSPHIGHO2_01_FULL_63_20</name>
    <dbReference type="NCBI Taxonomy" id="1802385"/>
    <lineage>
        <taxon>Bacteria</taxon>
        <taxon>Candidatus Uhriibacteriota</taxon>
    </lineage>
</organism>
<dbReference type="STRING" id="1802385.A2856_02635"/>
<name>A0A1F7TKQ7_9BACT</name>
<comment type="caution">
    <text evidence="2">The sequence shown here is derived from an EMBL/GenBank/DDBJ whole genome shotgun (WGS) entry which is preliminary data.</text>
</comment>
<dbReference type="EMBL" id="MGDT01000007">
    <property type="protein sequence ID" value="OGL66561.1"/>
    <property type="molecule type" value="Genomic_DNA"/>
</dbReference>
<sequence length="293" mass="31956">MSQVSIIHGEHRRENVRRAIEALPAEAFAKLASARSVLVKPNLVHHLNQLASTHVDAVRGVIDFVRTKTAAPITVADASYHGTKAAFRHFGYENLSDEYADVRLFDLNDDETVPGTYVKRDGSLGPMGIAKTVADAGFTVDLTVMKTHRDVGVSLAVKNWTIGVWVAKSRIGVTGRYWPRFPYLHAQGNDAHHETIAELLRQTKPDLAVIDAFLAMEGDGPTRGTPVEMGLALAGPDPVAVDATACRLMGIDPSGIRYLDLAAERGYGVSVEAQIDVVGETDWKRHIKTFVRP</sequence>
<protein>
    <recommendedName>
        <fullName evidence="1">DUF362 domain-containing protein</fullName>
    </recommendedName>
</protein>
<dbReference type="AlphaFoldDB" id="A0A1F7TKQ7"/>